<evidence type="ECO:0000256" key="3">
    <source>
        <dbReference type="ARBA" id="ARBA00023163"/>
    </source>
</evidence>
<dbReference type="SUPFAM" id="SSF48498">
    <property type="entry name" value="Tetracyclin repressor-like, C-terminal domain"/>
    <property type="match status" value="1"/>
</dbReference>
<reference evidence="6 7" key="1">
    <citation type="submission" date="2019-06" db="EMBL/GenBank/DDBJ databases">
        <title>Sequencing the genomes of 1000 actinobacteria strains.</title>
        <authorList>
            <person name="Klenk H.-P."/>
        </authorList>
    </citation>
    <scope>NUCLEOTIDE SEQUENCE [LARGE SCALE GENOMIC DNA]</scope>
    <source>
        <strain evidence="6 7">DSM 24683</strain>
    </source>
</reference>
<evidence type="ECO:0000256" key="1">
    <source>
        <dbReference type="ARBA" id="ARBA00023015"/>
    </source>
</evidence>
<dbReference type="Proteomes" id="UP000318380">
    <property type="component" value="Unassembled WGS sequence"/>
</dbReference>
<keyword evidence="1" id="KW-0805">Transcription regulation</keyword>
<dbReference type="PANTHER" id="PTHR30055">
    <property type="entry name" value="HTH-TYPE TRANSCRIPTIONAL REGULATOR RUTR"/>
    <property type="match status" value="1"/>
</dbReference>
<accession>A0A561BQC6</accession>
<dbReference type="SUPFAM" id="SSF46689">
    <property type="entry name" value="Homeodomain-like"/>
    <property type="match status" value="1"/>
</dbReference>
<proteinExistence type="predicted"/>
<keyword evidence="3" id="KW-0804">Transcription</keyword>
<dbReference type="AlphaFoldDB" id="A0A561BQC6"/>
<dbReference type="PROSITE" id="PS50977">
    <property type="entry name" value="HTH_TETR_2"/>
    <property type="match status" value="1"/>
</dbReference>
<protein>
    <submittedName>
        <fullName evidence="6">TetR family transcriptional regulator</fullName>
    </submittedName>
</protein>
<keyword evidence="2 4" id="KW-0238">DNA-binding</keyword>
<dbReference type="Pfam" id="PF00440">
    <property type="entry name" value="TetR_N"/>
    <property type="match status" value="1"/>
</dbReference>
<sequence>MPRPLVPNRRERILDAAEALVLERGFDAMSVASVATHAGIGKGAVYLEFGSKRDILDALLRRGTERMQARVAAEVGDRPPLSEAYRAGLRTLLDDRLMTAAFLDDQGVIGGHVDTVTDGRYRARHVGVVEWLRDLRDRGELVEDVDPEHLALALSSVTIGLLSAAKLLGPVTPAQLEGAVETLTRMVESLERTPT</sequence>
<dbReference type="InterPro" id="IPR050109">
    <property type="entry name" value="HTH-type_TetR-like_transc_reg"/>
</dbReference>
<keyword evidence="7" id="KW-1185">Reference proteome</keyword>
<dbReference type="PRINTS" id="PR00455">
    <property type="entry name" value="HTHTETR"/>
</dbReference>
<gene>
    <name evidence="6" type="ORF">FB561_2174</name>
</gene>
<dbReference type="InterPro" id="IPR001647">
    <property type="entry name" value="HTH_TetR"/>
</dbReference>
<evidence type="ECO:0000313" key="7">
    <source>
        <dbReference type="Proteomes" id="UP000318380"/>
    </source>
</evidence>
<evidence type="ECO:0000259" key="5">
    <source>
        <dbReference type="PROSITE" id="PS50977"/>
    </source>
</evidence>
<comment type="caution">
    <text evidence="6">The sequence shown here is derived from an EMBL/GenBank/DDBJ whole genome shotgun (WGS) entry which is preliminary data.</text>
</comment>
<feature type="DNA-binding region" description="H-T-H motif" evidence="4">
    <location>
        <begin position="30"/>
        <end position="49"/>
    </location>
</feature>
<dbReference type="Gene3D" id="1.10.357.10">
    <property type="entry name" value="Tetracycline Repressor, domain 2"/>
    <property type="match status" value="1"/>
</dbReference>
<feature type="domain" description="HTH tetR-type" evidence="5">
    <location>
        <begin position="7"/>
        <end position="67"/>
    </location>
</feature>
<evidence type="ECO:0000256" key="2">
    <source>
        <dbReference type="ARBA" id="ARBA00023125"/>
    </source>
</evidence>
<dbReference type="RefSeq" id="WP_145805601.1">
    <property type="nucleotide sequence ID" value="NZ_VIVK01000001.1"/>
</dbReference>
<dbReference type="InterPro" id="IPR009057">
    <property type="entry name" value="Homeodomain-like_sf"/>
</dbReference>
<dbReference type="GO" id="GO:0003700">
    <property type="term" value="F:DNA-binding transcription factor activity"/>
    <property type="evidence" value="ECO:0007669"/>
    <property type="project" value="TreeGrafter"/>
</dbReference>
<dbReference type="GO" id="GO:0000976">
    <property type="term" value="F:transcription cis-regulatory region binding"/>
    <property type="evidence" value="ECO:0007669"/>
    <property type="project" value="TreeGrafter"/>
</dbReference>
<evidence type="ECO:0000313" key="6">
    <source>
        <dbReference type="EMBL" id="TWD81071.1"/>
    </source>
</evidence>
<name>A0A561BQC6_9ACTN</name>
<dbReference type="InterPro" id="IPR036271">
    <property type="entry name" value="Tet_transcr_reg_TetR-rel_C_sf"/>
</dbReference>
<dbReference type="EMBL" id="VIVK01000001">
    <property type="protein sequence ID" value="TWD81071.1"/>
    <property type="molecule type" value="Genomic_DNA"/>
</dbReference>
<organism evidence="6 7">
    <name type="scientific">Kribbella amoyensis</name>
    <dbReference type="NCBI Taxonomy" id="996641"/>
    <lineage>
        <taxon>Bacteria</taxon>
        <taxon>Bacillati</taxon>
        <taxon>Actinomycetota</taxon>
        <taxon>Actinomycetes</taxon>
        <taxon>Propionibacteriales</taxon>
        <taxon>Kribbellaceae</taxon>
        <taxon>Kribbella</taxon>
    </lineage>
</organism>
<dbReference type="PANTHER" id="PTHR30055:SF234">
    <property type="entry name" value="HTH-TYPE TRANSCRIPTIONAL REGULATOR BETI"/>
    <property type="match status" value="1"/>
</dbReference>
<evidence type="ECO:0000256" key="4">
    <source>
        <dbReference type="PROSITE-ProRule" id="PRU00335"/>
    </source>
</evidence>
<dbReference type="OrthoDB" id="3682047at2"/>